<dbReference type="CDD" id="cd18888">
    <property type="entry name" value="NUDIX_ADPRase_Nudt5"/>
    <property type="match status" value="1"/>
</dbReference>
<evidence type="ECO:0000313" key="3">
    <source>
        <dbReference type="EMBL" id="ODV97566.1"/>
    </source>
</evidence>
<evidence type="ECO:0000313" key="4">
    <source>
        <dbReference type="Proteomes" id="UP000094236"/>
    </source>
</evidence>
<dbReference type="GO" id="GO:0019693">
    <property type="term" value="P:ribose phosphate metabolic process"/>
    <property type="evidence" value="ECO:0007669"/>
    <property type="project" value="EnsemblFungi"/>
</dbReference>
<reference evidence="4" key="1">
    <citation type="submission" date="2016-05" db="EMBL/GenBank/DDBJ databases">
        <title>Comparative genomics of biotechnologically important yeasts.</title>
        <authorList>
            <consortium name="DOE Joint Genome Institute"/>
            <person name="Riley R."/>
            <person name="Haridas S."/>
            <person name="Wolfe K.H."/>
            <person name="Lopes M.R."/>
            <person name="Hittinger C.T."/>
            <person name="Goker M."/>
            <person name="Salamov A."/>
            <person name="Wisecaver J."/>
            <person name="Long T.M."/>
            <person name="Aerts A.L."/>
            <person name="Barry K."/>
            <person name="Choi C."/>
            <person name="Clum A."/>
            <person name="Coughlan A.Y."/>
            <person name="Deshpande S."/>
            <person name="Douglass A.P."/>
            <person name="Hanson S.J."/>
            <person name="Klenk H.-P."/>
            <person name="Labutti K."/>
            <person name="Lapidus A."/>
            <person name="Lindquist E."/>
            <person name="Lipzen A."/>
            <person name="Meier-Kolthoff J.P."/>
            <person name="Ohm R.A."/>
            <person name="Otillar R.P."/>
            <person name="Pangilinan J."/>
            <person name="Peng Y."/>
            <person name="Rokas A."/>
            <person name="Rosa C.A."/>
            <person name="Scheuner C."/>
            <person name="Sibirny A.A."/>
            <person name="Slot J.C."/>
            <person name="Stielow J.B."/>
            <person name="Sun H."/>
            <person name="Kurtzman C.P."/>
            <person name="Blackwell M."/>
            <person name="Grigoriev I.V."/>
            <person name="Jeffries T.W."/>
        </authorList>
    </citation>
    <scope>NUCLEOTIDE SEQUENCE [LARGE SCALE GENOMIC DNA]</scope>
    <source>
        <strain evidence="4">NRRL Y-2460</strain>
    </source>
</reference>
<dbReference type="PANTHER" id="PTHR11839:SF1">
    <property type="entry name" value="ADP-SUGAR PYROPHOSPHATASE"/>
    <property type="match status" value="1"/>
</dbReference>
<protein>
    <recommendedName>
        <fullName evidence="2">Nudix hydrolase domain-containing protein</fullName>
    </recommendedName>
</protein>
<dbReference type="InterPro" id="IPR015797">
    <property type="entry name" value="NUDIX_hydrolase-like_dom_sf"/>
</dbReference>
<keyword evidence="4" id="KW-1185">Reference proteome</keyword>
<name>A0A1E4U0P5_PACTA</name>
<evidence type="ECO:0000256" key="1">
    <source>
        <dbReference type="ARBA" id="ARBA00022801"/>
    </source>
</evidence>
<sequence>MSKGNPSDAKVISYEDLESRNAKWVKLGKIKYTDPKGVTRDWEMASRKTRIEGTKIDGVGIIAIIENSKGPEIVLQKQFRAPVGGVCIEMPAGLIDPNESIETCALRELKEETGYIGKVLHTSPIVYNDPGFTNTNLILVTVEIDMKDERNINPKPALEESEFIETFTVPLANFPEELIKLDKEGYLLDARLQNVAHGITIARQFRLS</sequence>
<dbReference type="GO" id="GO:0047631">
    <property type="term" value="F:ADP-ribose diphosphatase activity"/>
    <property type="evidence" value="ECO:0007669"/>
    <property type="project" value="EnsemblFungi"/>
</dbReference>
<dbReference type="FunFam" id="3.90.79.10:FF:000016">
    <property type="entry name" value="ADP-sugar pyrophosphatase isoform X1"/>
    <property type="match status" value="1"/>
</dbReference>
<organism evidence="3 4">
    <name type="scientific">Pachysolen tannophilus NRRL Y-2460</name>
    <dbReference type="NCBI Taxonomy" id="669874"/>
    <lineage>
        <taxon>Eukaryota</taxon>
        <taxon>Fungi</taxon>
        <taxon>Dikarya</taxon>
        <taxon>Ascomycota</taxon>
        <taxon>Saccharomycotina</taxon>
        <taxon>Pichiomycetes</taxon>
        <taxon>Pachysolenaceae</taxon>
        <taxon>Pachysolen</taxon>
    </lineage>
</organism>
<dbReference type="PROSITE" id="PS00893">
    <property type="entry name" value="NUDIX_BOX"/>
    <property type="match status" value="1"/>
</dbReference>
<dbReference type="STRING" id="669874.A0A1E4U0P5"/>
<dbReference type="InterPro" id="IPR000086">
    <property type="entry name" value="NUDIX_hydrolase_dom"/>
</dbReference>
<dbReference type="GO" id="GO:0006753">
    <property type="term" value="P:nucleoside phosphate metabolic process"/>
    <property type="evidence" value="ECO:0007669"/>
    <property type="project" value="TreeGrafter"/>
</dbReference>
<dbReference type="Gene3D" id="3.90.79.10">
    <property type="entry name" value="Nucleoside Triphosphate Pyrophosphohydrolase"/>
    <property type="match status" value="1"/>
</dbReference>
<gene>
    <name evidence="3" type="ORF">PACTADRAFT_37701</name>
</gene>
<dbReference type="EMBL" id="KV454011">
    <property type="protein sequence ID" value="ODV97566.1"/>
    <property type="molecule type" value="Genomic_DNA"/>
</dbReference>
<dbReference type="GO" id="GO:0005634">
    <property type="term" value="C:nucleus"/>
    <property type="evidence" value="ECO:0007669"/>
    <property type="project" value="TreeGrafter"/>
</dbReference>
<dbReference type="AlphaFoldDB" id="A0A1E4U0P5"/>
<feature type="domain" description="Nudix hydrolase" evidence="2">
    <location>
        <begin position="54"/>
        <end position="192"/>
    </location>
</feature>
<dbReference type="PANTHER" id="PTHR11839">
    <property type="entry name" value="UDP/ADP-SUGAR PYROPHOSPHATASE"/>
    <property type="match status" value="1"/>
</dbReference>
<dbReference type="GO" id="GO:0005739">
    <property type="term" value="C:mitochondrion"/>
    <property type="evidence" value="ECO:0007669"/>
    <property type="project" value="EnsemblFungi"/>
</dbReference>
<dbReference type="SUPFAM" id="SSF55811">
    <property type="entry name" value="Nudix"/>
    <property type="match status" value="1"/>
</dbReference>
<proteinExistence type="predicted"/>
<accession>A0A1E4U0P5</accession>
<dbReference type="PROSITE" id="PS51462">
    <property type="entry name" value="NUDIX"/>
    <property type="match status" value="1"/>
</dbReference>
<evidence type="ECO:0000259" key="2">
    <source>
        <dbReference type="PROSITE" id="PS51462"/>
    </source>
</evidence>
<keyword evidence="1" id="KW-0378">Hydrolase</keyword>
<dbReference type="GO" id="GO:0005829">
    <property type="term" value="C:cytosol"/>
    <property type="evidence" value="ECO:0007669"/>
    <property type="project" value="TreeGrafter"/>
</dbReference>
<dbReference type="InterPro" id="IPR020084">
    <property type="entry name" value="NUDIX_hydrolase_CS"/>
</dbReference>
<dbReference type="Pfam" id="PF00293">
    <property type="entry name" value="NUDIX"/>
    <property type="match status" value="1"/>
</dbReference>
<dbReference type="OrthoDB" id="10249920at2759"/>
<dbReference type="Proteomes" id="UP000094236">
    <property type="component" value="Unassembled WGS sequence"/>
</dbReference>